<evidence type="ECO:0000256" key="1">
    <source>
        <dbReference type="ARBA" id="ARBA00022723"/>
    </source>
</evidence>
<dbReference type="NCBIfam" id="TIGR00557">
    <property type="entry name" value="pdxA"/>
    <property type="match status" value="1"/>
</dbReference>
<evidence type="ECO:0000256" key="2">
    <source>
        <dbReference type="ARBA" id="ARBA00023002"/>
    </source>
</evidence>
<dbReference type="SUPFAM" id="SSF53659">
    <property type="entry name" value="Isocitrate/Isopropylmalate dehydrogenase-like"/>
    <property type="match status" value="1"/>
</dbReference>
<protein>
    <submittedName>
        <fullName evidence="4">4-hydroxythreonine-4-phosphate dehydrogenase PdxA</fullName>
        <ecNumber evidence="4">1.1.1.262</ecNumber>
    </submittedName>
</protein>
<evidence type="ECO:0000256" key="3">
    <source>
        <dbReference type="ARBA" id="ARBA00023027"/>
    </source>
</evidence>
<dbReference type="Pfam" id="PF04166">
    <property type="entry name" value="PdxA"/>
    <property type="match status" value="1"/>
</dbReference>
<dbReference type="Proteomes" id="UP001597508">
    <property type="component" value="Unassembled WGS sequence"/>
</dbReference>
<comment type="caution">
    <text evidence="4">The sequence shown here is derived from an EMBL/GenBank/DDBJ whole genome shotgun (WGS) entry which is preliminary data.</text>
</comment>
<dbReference type="GO" id="GO:0050570">
    <property type="term" value="F:4-hydroxythreonine-4-phosphate dehydrogenase activity"/>
    <property type="evidence" value="ECO:0007669"/>
    <property type="project" value="UniProtKB-EC"/>
</dbReference>
<organism evidence="4 5">
    <name type="scientific">Pseudotenacibaculum haliotis</name>
    <dbReference type="NCBI Taxonomy" id="1862138"/>
    <lineage>
        <taxon>Bacteria</taxon>
        <taxon>Pseudomonadati</taxon>
        <taxon>Bacteroidota</taxon>
        <taxon>Flavobacteriia</taxon>
        <taxon>Flavobacteriales</taxon>
        <taxon>Flavobacteriaceae</taxon>
        <taxon>Pseudotenacibaculum</taxon>
    </lineage>
</organism>
<dbReference type="EC" id="1.1.1.262" evidence="4"/>
<keyword evidence="5" id="KW-1185">Reference proteome</keyword>
<dbReference type="EMBL" id="JBHULH010000003">
    <property type="protein sequence ID" value="MFD2567227.1"/>
    <property type="molecule type" value="Genomic_DNA"/>
</dbReference>
<reference evidence="5" key="1">
    <citation type="journal article" date="2019" name="Int. J. Syst. Evol. Microbiol.">
        <title>The Global Catalogue of Microorganisms (GCM) 10K type strain sequencing project: providing services to taxonomists for standard genome sequencing and annotation.</title>
        <authorList>
            <consortium name="The Broad Institute Genomics Platform"/>
            <consortium name="The Broad Institute Genome Sequencing Center for Infectious Disease"/>
            <person name="Wu L."/>
            <person name="Ma J."/>
        </authorList>
    </citation>
    <scope>NUCLEOTIDE SEQUENCE [LARGE SCALE GENOMIC DNA]</scope>
    <source>
        <strain evidence="5">KCTC 52127</strain>
    </source>
</reference>
<dbReference type="PANTHER" id="PTHR30004">
    <property type="entry name" value="4-HYDROXYTHREONINE-4-PHOSPHATE DEHYDROGENASE"/>
    <property type="match status" value="1"/>
</dbReference>
<dbReference type="PANTHER" id="PTHR30004:SF6">
    <property type="entry name" value="D-THREONATE 4-PHOSPHATE DEHYDROGENASE"/>
    <property type="match status" value="1"/>
</dbReference>
<dbReference type="Gene3D" id="3.40.718.10">
    <property type="entry name" value="Isopropylmalate Dehydrogenase"/>
    <property type="match status" value="1"/>
</dbReference>
<dbReference type="InterPro" id="IPR005255">
    <property type="entry name" value="PdxA_fam"/>
</dbReference>
<accession>A0ABW5LS53</accession>
<keyword evidence="3" id="KW-0520">NAD</keyword>
<name>A0ABW5LS53_9FLAO</name>
<evidence type="ECO:0000313" key="4">
    <source>
        <dbReference type="EMBL" id="MFD2567227.1"/>
    </source>
</evidence>
<dbReference type="RefSeq" id="WP_379665935.1">
    <property type="nucleotide sequence ID" value="NZ_JBHULH010000003.1"/>
</dbReference>
<proteinExistence type="predicted"/>
<sequence>MSKAQKIVVGISIGDINGVGIEVILKTFEDKRMLDFCTPVLFGSSKTISIHKKILGVETNVQGIRSLDAIVHGKINLLNIWKEEASVQIGKATKQGGNYAFQSLDKAVKALQEDAIDVLVTAPINKETIQSEDFPFSGHTEFLESHLEGDSLMILMNDALRIGLITGHIPVAKVAETITPELIEKKVSILQQSLVRDFNINKPKIAILGLNPHSGDNGVIGKEEEEVIKPTIQKIKDDTGWMIFGPYAADGFFGSGTYKQFDGVLAMYHDQGLAPFKALSFGNGVNYTAGLNKIRTSPDHGTAFDIAGKGKANADSFKEALFTAIKVHQNRSEYKELTKNVLTAKS</sequence>
<keyword evidence="1" id="KW-0479">Metal-binding</keyword>
<keyword evidence="2 4" id="KW-0560">Oxidoreductase</keyword>
<gene>
    <name evidence="4" type="primary">pdxA</name>
    <name evidence="4" type="ORF">ACFSRZ_07575</name>
</gene>
<evidence type="ECO:0000313" key="5">
    <source>
        <dbReference type="Proteomes" id="UP001597508"/>
    </source>
</evidence>